<dbReference type="Proteomes" id="UP000011115">
    <property type="component" value="Unassembled WGS sequence"/>
</dbReference>
<dbReference type="Gramene" id="PGSC0003DMT400092015">
    <property type="protein sequence ID" value="PGSC0003DMT400092015"/>
    <property type="gene ID" value="PGSC0003DMG400041586"/>
</dbReference>
<evidence type="ECO:0000313" key="2">
    <source>
        <dbReference type="Proteomes" id="UP000011115"/>
    </source>
</evidence>
<reference evidence="1" key="2">
    <citation type="submission" date="2015-06" db="UniProtKB">
        <authorList>
            <consortium name="EnsemblPlants"/>
        </authorList>
    </citation>
    <scope>IDENTIFICATION</scope>
    <source>
        <strain evidence="1">DM1-3 516 R44</strain>
    </source>
</reference>
<dbReference type="HOGENOM" id="CLU_2376888_0_0_1"/>
<accession>M1DNW8</accession>
<proteinExistence type="predicted"/>
<sequence>MDRQSTYGPSVSSVDGPVDFLVREFTKLRTKEEKEAPVFPKNDQQVPSSSSLEIERFLREIRHRVQALIIQIMNRSAPDLQFSSVSGESLFFEDD</sequence>
<name>M1DNW8_SOLTU</name>
<evidence type="ECO:0000313" key="1">
    <source>
        <dbReference type="EnsemblPlants" id="PGSC0003DMT400092015"/>
    </source>
</evidence>
<dbReference type="EnsemblPlants" id="PGSC0003DMT400092015">
    <property type="protein sequence ID" value="PGSC0003DMT400092015"/>
    <property type="gene ID" value="PGSC0003DMG400041586"/>
</dbReference>
<dbReference type="InParanoid" id="M1DNW8"/>
<organism evidence="1 2">
    <name type="scientific">Solanum tuberosum</name>
    <name type="common">Potato</name>
    <dbReference type="NCBI Taxonomy" id="4113"/>
    <lineage>
        <taxon>Eukaryota</taxon>
        <taxon>Viridiplantae</taxon>
        <taxon>Streptophyta</taxon>
        <taxon>Embryophyta</taxon>
        <taxon>Tracheophyta</taxon>
        <taxon>Spermatophyta</taxon>
        <taxon>Magnoliopsida</taxon>
        <taxon>eudicotyledons</taxon>
        <taxon>Gunneridae</taxon>
        <taxon>Pentapetalae</taxon>
        <taxon>asterids</taxon>
        <taxon>lamiids</taxon>
        <taxon>Solanales</taxon>
        <taxon>Solanaceae</taxon>
        <taxon>Solanoideae</taxon>
        <taxon>Solaneae</taxon>
        <taxon>Solanum</taxon>
    </lineage>
</organism>
<dbReference type="AlphaFoldDB" id="M1DNW8"/>
<protein>
    <submittedName>
        <fullName evidence="1">Uncharacterized protein</fullName>
    </submittedName>
</protein>
<keyword evidence="2" id="KW-1185">Reference proteome</keyword>
<reference evidence="2" key="1">
    <citation type="journal article" date="2011" name="Nature">
        <title>Genome sequence and analysis of the tuber crop potato.</title>
        <authorList>
            <consortium name="The Potato Genome Sequencing Consortium"/>
        </authorList>
    </citation>
    <scope>NUCLEOTIDE SEQUENCE [LARGE SCALE GENOMIC DNA]</scope>
    <source>
        <strain evidence="2">cv. DM1-3 516 R44</strain>
    </source>
</reference>
<dbReference type="PaxDb" id="4113-PGSC0003DMT400092015"/>